<feature type="transmembrane region" description="Helical" evidence="7">
    <location>
        <begin position="141"/>
        <end position="162"/>
    </location>
</feature>
<proteinExistence type="inferred from homology"/>
<evidence type="ECO:0000259" key="8">
    <source>
        <dbReference type="Pfam" id="PF00892"/>
    </source>
</evidence>
<dbReference type="SUPFAM" id="SSF103481">
    <property type="entry name" value="Multidrug resistance efflux transporter EmrE"/>
    <property type="match status" value="2"/>
</dbReference>
<reference evidence="9 10" key="1">
    <citation type="submission" date="2019-08" db="EMBL/GenBank/DDBJ databases">
        <title>In-depth cultivation of the pig gut microbiome towards novel bacterial diversity and tailored functional studies.</title>
        <authorList>
            <person name="Wylensek D."/>
            <person name="Hitch T.C.A."/>
            <person name="Clavel T."/>
        </authorList>
    </citation>
    <scope>NUCLEOTIDE SEQUENCE [LARGE SCALE GENOMIC DNA]</scope>
    <source>
        <strain evidence="9 10">WCA-SAB-591-4A-A</strain>
    </source>
</reference>
<evidence type="ECO:0000256" key="5">
    <source>
        <dbReference type="ARBA" id="ARBA00022989"/>
    </source>
</evidence>
<feature type="transmembrane region" description="Helical" evidence="7">
    <location>
        <begin position="115"/>
        <end position="134"/>
    </location>
</feature>
<feature type="transmembrane region" description="Helical" evidence="7">
    <location>
        <begin position="85"/>
        <end position="103"/>
    </location>
</feature>
<dbReference type="Proteomes" id="UP000440713">
    <property type="component" value="Unassembled WGS sequence"/>
</dbReference>
<feature type="transmembrane region" description="Helical" evidence="7">
    <location>
        <begin position="199"/>
        <end position="220"/>
    </location>
</feature>
<dbReference type="EMBL" id="VUNE01000005">
    <property type="protein sequence ID" value="MST63179.1"/>
    <property type="molecule type" value="Genomic_DNA"/>
</dbReference>
<evidence type="ECO:0000313" key="10">
    <source>
        <dbReference type="Proteomes" id="UP000440713"/>
    </source>
</evidence>
<feature type="transmembrane region" description="Helical" evidence="7">
    <location>
        <begin position="40"/>
        <end position="60"/>
    </location>
</feature>
<dbReference type="PANTHER" id="PTHR42920:SF5">
    <property type="entry name" value="EAMA DOMAIN-CONTAINING PROTEIN"/>
    <property type="match status" value="1"/>
</dbReference>
<evidence type="ECO:0000256" key="6">
    <source>
        <dbReference type="ARBA" id="ARBA00023136"/>
    </source>
</evidence>
<dbReference type="InterPro" id="IPR037185">
    <property type="entry name" value="EmrE-like"/>
</dbReference>
<evidence type="ECO:0000256" key="2">
    <source>
        <dbReference type="ARBA" id="ARBA00007362"/>
    </source>
</evidence>
<dbReference type="GO" id="GO:0005886">
    <property type="term" value="C:plasma membrane"/>
    <property type="evidence" value="ECO:0007669"/>
    <property type="project" value="UniProtKB-SubCell"/>
</dbReference>
<dbReference type="PANTHER" id="PTHR42920">
    <property type="entry name" value="OS03G0707200 PROTEIN-RELATED"/>
    <property type="match status" value="1"/>
</dbReference>
<name>A0A6N7XJB7_9FIRM</name>
<feature type="transmembrane region" description="Helical" evidence="7">
    <location>
        <begin position="259"/>
        <end position="277"/>
    </location>
</feature>
<evidence type="ECO:0000256" key="7">
    <source>
        <dbReference type="SAM" id="Phobius"/>
    </source>
</evidence>
<keyword evidence="4 7" id="KW-0812">Transmembrane</keyword>
<evidence type="ECO:0000256" key="4">
    <source>
        <dbReference type="ARBA" id="ARBA00022692"/>
    </source>
</evidence>
<keyword evidence="6 7" id="KW-0472">Membrane</keyword>
<dbReference type="Pfam" id="PF00892">
    <property type="entry name" value="EamA"/>
    <property type="match status" value="2"/>
</dbReference>
<sequence>MDNQRKRELKGATLLMFTSIIWGVAFVFQKTGMEHIGPFAFNFFRCGVCVLFLFAMNFFFSQRNKRSTELVAEENKYKWYKDKPLITGGLVTGTALFLAMSTQQIGMVSTTASKAGFITTMYIVLVPIMGMFYGRKVNGKMWLCVLVAAVGLYLLSIKEGFIIEKGDFFVFLSAIFFGLQIIAIDLFAPKADAIKLSMIQFITSGTLSFIAMLFLETVTVQGVMSAGVAILYTGLFSSGIGFTLQIVAQKNLQPTVSSLIMSTESGISVIAGVLILGEMLTKREILGCIIMAVAVVAAQVKLPKNQANQ</sequence>
<comment type="similarity">
    <text evidence="2">Belongs to the EamA transporter family.</text>
</comment>
<protein>
    <submittedName>
        <fullName evidence="9">DMT family transporter</fullName>
    </submittedName>
</protein>
<comment type="caution">
    <text evidence="9">The sequence shown here is derived from an EMBL/GenBank/DDBJ whole genome shotgun (WGS) entry which is preliminary data.</text>
</comment>
<keyword evidence="5 7" id="KW-1133">Transmembrane helix</keyword>
<feature type="domain" description="EamA" evidence="8">
    <location>
        <begin position="165"/>
        <end position="296"/>
    </location>
</feature>
<organism evidence="9 10">
    <name type="scientific">Peptostreptococcus porci</name>
    <dbReference type="NCBI Taxonomy" id="2652282"/>
    <lineage>
        <taxon>Bacteria</taxon>
        <taxon>Bacillati</taxon>
        <taxon>Bacillota</taxon>
        <taxon>Clostridia</taxon>
        <taxon>Peptostreptococcales</taxon>
        <taxon>Peptostreptococcaceae</taxon>
        <taxon>Peptostreptococcus</taxon>
    </lineage>
</organism>
<feature type="transmembrane region" description="Helical" evidence="7">
    <location>
        <begin position="226"/>
        <end position="247"/>
    </location>
</feature>
<evidence type="ECO:0000313" key="9">
    <source>
        <dbReference type="EMBL" id="MST63179.1"/>
    </source>
</evidence>
<keyword evidence="10" id="KW-1185">Reference proteome</keyword>
<feature type="transmembrane region" description="Helical" evidence="7">
    <location>
        <begin position="168"/>
        <end position="187"/>
    </location>
</feature>
<feature type="domain" description="EamA" evidence="8">
    <location>
        <begin position="10"/>
        <end position="156"/>
    </location>
</feature>
<comment type="subcellular location">
    <subcellularLocation>
        <location evidence="1">Cell membrane</location>
        <topology evidence="1">Multi-pass membrane protein</topology>
    </subcellularLocation>
</comment>
<keyword evidence="3" id="KW-1003">Cell membrane</keyword>
<feature type="transmembrane region" description="Helical" evidence="7">
    <location>
        <begin position="12"/>
        <end position="28"/>
    </location>
</feature>
<dbReference type="InterPro" id="IPR051258">
    <property type="entry name" value="Diverse_Substrate_Transporter"/>
</dbReference>
<evidence type="ECO:0000256" key="3">
    <source>
        <dbReference type="ARBA" id="ARBA00022475"/>
    </source>
</evidence>
<dbReference type="AlphaFoldDB" id="A0A6N7XJB7"/>
<evidence type="ECO:0000256" key="1">
    <source>
        <dbReference type="ARBA" id="ARBA00004651"/>
    </source>
</evidence>
<accession>A0A6N7XJB7</accession>
<dbReference type="RefSeq" id="WP_154538643.1">
    <property type="nucleotide sequence ID" value="NZ_VUNE01000005.1"/>
</dbReference>
<dbReference type="InterPro" id="IPR000620">
    <property type="entry name" value="EamA_dom"/>
</dbReference>
<gene>
    <name evidence="9" type="ORF">FYJ71_09550</name>
</gene>